<accession>A0A6N3FS84</accession>
<evidence type="ECO:0000313" key="2">
    <source>
        <dbReference type="EMBL" id="VYU55128.1"/>
    </source>
</evidence>
<dbReference type="AlphaFoldDB" id="A0A6N3FS84"/>
<gene>
    <name evidence="2" type="ORF">CPLFYP93_02698</name>
</gene>
<sequence length="106" mass="12539">MILLFALGCIIATIFIIYNIRCYKNKKAVYMLNDKYAILNSDYYTAQLILGLCNSVLLLIFYFVWYIFSKNPSLFIIATPIIFWGLNYILELYSRKKGYIVTKEEY</sequence>
<name>A0A6N3FS84_9CLOT</name>
<keyword evidence="1" id="KW-0472">Membrane</keyword>
<protein>
    <recommendedName>
        <fullName evidence="3">DUF3784 domain-containing protein</fullName>
    </recommendedName>
</protein>
<reference evidence="2" key="1">
    <citation type="submission" date="2019-11" db="EMBL/GenBank/DDBJ databases">
        <authorList>
            <person name="Feng L."/>
        </authorList>
    </citation>
    <scope>NUCLEOTIDE SEQUENCE</scope>
    <source>
        <strain evidence="2">CParaputrificumLFYP93</strain>
    </source>
</reference>
<dbReference type="EMBL" id="CACRTV010000063">
    <property type="protein sequence ID" value="VYU55128.1"/>
    <property type="molecule type" value="Genomic_DNA"/>
</dbReference>
<feature type="transmembrane region" description="Helical" evidence="1">
    <location>
        <begin position="74"/>
        <end position="93"/>
    </location>
</feature>
<keyword evidence="1" id="KW-0812">Transmembrane</keyword>
<feature type="transmembrane region" description="Helical" evidence="1">
    <location>
        <begin position="5"/>
        <end position="23"/>
    </location>
</feature>
<proteinExistence type="predicted"/>
<dbReference type="RefSeq" id="WP_156562151.1">
    <property type="nucleotide sequence ID" value="NZ_CACRTV010000063.1"/>
</dbReference>
<keyword evidence="1" id="KW-1133">Transmembrane helix</keyword>
<evidence type="ECO:0000256" key="1">
    <source>
        <dbReference type="SAM" id="Phobius"/>
    </source>
</evidence>
<feature type="transmembrane region" description="Helical" evidence="1">
    <location>
        <begin position="44"/>
        <end position="68"/>
    </location>
</feature>
<evidence type="ECO:0008006" key="3">
    <source>
        <dbReference type="Google" id="ProtNLM"/>
    </source>
</evidence>
<organism evidence="2">
    <name type="scientific">Clostridium paraputrificum</name>
    <dbReference type="NCBI Taxonomy" id="29363"/>
    <lineage>
        <taxon>Bacteria</taxon>
        <taxon>Bacillati</taxon>
        <taxon>Bacillota</taxon>
        <taxon>Clostridia</taxon>
        <taxon>Eubacteriales</taxon>
        <taxon>Clostridiaceae</taxon>
        <taxon>Clostridium</taxon>
    </lineage>
</organism>